<evidence type="ECO:0000259" key="11">
    <source>
        <dbReference type="PROSITE" id="PS51936"/>
    </source>
</evidence>
<feature type="compositionally biased region" description="Polar residues" evidence="9">
    <location>
        <begin position="78"/>
        <end position="110"/>
    </location>
</feature>
<dbReference type="PANTHER" id="PTHR14618:SF0">
    <property type="entry name" value="HOMEOBOX-CONTAINING PROTEIN 1"/>
    <property type="match status" value="1"/>
</dbReference>
<dbReference type="EMBL" id="CAJNRF010005884">
    <property type="protein sequence ID" value="CAF2075624.1"/>
    <property type="molecule type" value="Genomic_DNA"/>
</dbReference>
<dbReference type="InterPro" id="IPR001356">
    <property type="entry name" value="HD"/>
</dbReference>
<dbReference type="PANTHER" id="PTHR14618">
    <property type="entry name" value="HOMEODOX-CONTAINING PROTEIN 1 HMBOX1"/>
    <property type="match status" value="1"/>
</dbReference>
<dbReference type="CDD" id="cd00086">
    <property type="entry name" value="homeodomain"/>
    <property type="match status" value="1"/>
</dbReference>
<feature type="compositionally biased region" description="Low complexity" evidence="9">
    <location>
        <begin position="111"/>
        <end position="121"/>
    </location>
</feature>
<evidence type="ECO:0000256" key="8">
    <source>
        <dbReference type="RuleBase" id="RU000682"/>
    </source>
</evidence>
<feature type="domain" description="POU-specific atypical" evidence="11">
    <location>
        <begin position="175"/>
        <end position="271"/>
    </location>
</feature>
<evidence type="ECO:0000256" key="7">
    <source>
        <dbReference type="PROSITE-ProRule" id="PRU00108"/>
    </source>
</evidence>
<feature type="compositionally biased region" description="Low complexity" evidence="9">
    <location>
        <begin position="427"/>
        <end position="441"/>
    </location>
</feature>
<feature type="region of interest" description="Disordered" evidence="9">
    <location>
        <begin position="1"/>
        <end position="26"/>
    </location>
</feature>
<feature type="region of interest" description="Disordered" evidence="9">
    <location>
        <begin position="72"/>
        <end position="168"/>
    </location>
</feature>
<dbReference type="Proteomes" id="UP000663856">
    <property type="component" value="Unassembled WGS sequence"/>
</dbReference>
<dbReference type="GO" id="GO:0045893">
    <property type="term" value="P:positive regulation of DNA-templated transcription"/>
    <property type="evidence" value="ECO:0007669"/>
    <property type="project" value="InterPro"/>
</dbReference>
<evidence type="ECO:0000259" key="12">
    <source>
        <dbReference type="PROSITE" id="PS51937"/>
    </source>
</evidence>
<feature type="DNA-binding region" description="Homeobox" evidence="7">
    <location>
        <begin position="308"/>
        <end position="385"/>
    </location>
</feature>
<feature type="domain" description="HNF-p1" evidence="12">
    <location>
        <begin position="26"/>
        <end position="57"/>
    </location>
</feature>
<comment type="subcellular location">
    <subcellularLocation>
        <location evidence="1 7 8">Nucleus</location>
    </subcellularLocation>
</comment>
<feature type="region of interest" description="Disordered" evidence="9">
    <location>
        <begin position="485"/>
        <end position="520"/>
    </location>
</feature>
<dbReference type="SUPFAM" id="SSF46689">
    <property type="entry name" value="Homeodomain-like"/>
    <property type="match status" value="1"/>
</dbReference>
<feature type="region of interest" description="Disordered" evidence="9">
    <location>
        <begin position="378"/>
        <end position="443"/>
    </location>
</feature>
<dbReference type="Pfam" id="PF00046">
    <property type="entry name" value="Homeodomain"/>
    <property type="match status" value="1"/>
</dbReference>
<evidence type="ECO:0000259" key="10">
    <source>
        <dbReference type="PROSITE" id="PS50071"/>
    </source>
</evidence>
<comment type="caution">
    <text evidence="13">The sequence shown here is derived from an EMBL/GenBank/DDBJ whole genome shotgun (WGS) entry which is preliminary data.</text>
</comment>
<keyword evidence="3 7" id="KW-0238">DNA-binding</keyword>
<evidence type="ECO:0000256" key="2">
    <source>
        <dbReference type="ARBA" id="ARBA00023015"/>
    </source>
</evidence>
<feature type="compositionally biased region" description="Polar residues" evidence="9">
    <location>
        <begin position="136"/>
        <end position="147"/>
    </location>
</feature>
<evidence type="ECO:0000313" key="14">
    <source>
        <dbReference type="Proteomes" id="UP000663856"/>
    </source>
</evidence>
<dbReference type="PROSITE" id="PS50071">
    <property type="entry name" value="HOMEOBOX_2"/>
    <property type="match status" value="1"/>
</dbReference>
<keyword evidence="6 7" id="KW-0539">Nucleus</keyword>
<gene>
    <name evidence="13" type="ORF">WKI299_LOCUS15056</name>
</gene>
<feature type="compositionally biased region" description="Low complexity" evidence="9">
    <location>
        <begin position="7"/>
        <end position="26"/>
    </location>
</feature>
<accession>A0A816RNS6</accession>
<dbReference type="InterPro" id="IPR006899">
    <property type="entry name" value="HNF-1_N"/>
</dbReference>
<dbReference type="SMART" id="SM00389">
    <property type="entry name" value="HOX"/>
    <property type="match status" value="1"/>
</dbReference>
<keyword evidence="4 7" id="KW-0371">Homeobox</keyword>
<dbReference type="GO" id="GO:0005634">
    <property type="term" value="C:nucleus"/>
    <property type="evidence" value="ECO:0007669"/>
    <property type="project" value="UniProtKB-SubCell"/>
</dbReference>
<dbReference type="GO" id="GO:0003691">
    <property type="term" value="F:double-stranded telomeric DNA binding"/>
    <property type="evidence" value="ECO:0007669"/>
    <property type="project" value="InterPro"/>
</dbReference>
<dbReference type="Pfam" id="PF04814">
    <property type="entry name" value="HNF-1_N"/>
    <property type="match status" value="1"/>
</dbReference>
<evidence type="ECO:0000256" key="4">
    <source>
        <dbReference type="ARBA" id="ARBA00023155"/>
    </source>
</evidence>
<dbReference type="InterPro" id="IPR044866">
    <property type="entry name" value="HNF_P1"/>
</dbReference>
<dbReference type="InterPro" id="IPR010982">
    <property type="entry name" value="Lambda_DNA-bd_dom_sf"/>
</dbReference>
<evidence type="ECO:0000256" key="1">
    <source>
        <dbReference type="ARBA" id="ARBA00004123"/>
    </source>
</evidence>
<feature type="domain" description="Homeobox" evidence="10">
    <location>
        <begin position="306"/>
        <end position="384"/>
    </location>
</feature>
<dbReference type="Gene3D" id="1.10.10.60">
    <property type="entry name" value="Homeodomain-like"/>
    <property type="match status" value="1"/>
</dbReference>
<evidence type="ECO:0000256" key="9">
    <source>
        <dbReference type="SAM" id="MobiDB-lite"/>
    </source>
</evidence>
<dbReference type="InterPro" id="IPR044869">
    <property type="entry name" value="HNF-1_POU"/>
</dbReference>
<evidence type="ECO:0000313" key="13">
    <source>
        <dbReference type="EMBL" id="CAF2075624.1"/>
    </source>
</evidence>
<proteinExistence type="predicted"/>
<keyword evidence="5" id="KW-0804">Transcription</keyword>
<name>A0A816RNS6_9BILA</name>
<evidence type="ECO:0000256" key="3">
    <source>
        <dbReference type="ARBA" id="ARBA00023125"/>
    </source>
</evidence>
<feature type="compositionally biased region" description="Polar residues" evidence="9">
    <location>
        <begin position="383"/>
        <end position="416"/>
    </location>
</feature>
<reference evidence="13" key="1">
    <citation type="submission" date="2021-02" db="EMBL/GenBank/DDBJ databases">
        <authorList>
            <person name="Nowell W R."/>
        </authorList>
    </citation>
    <scope>NUCLEOTIDE SEQUENCE</scope>
</reference>
<evidence type="ECO:0000256" key="5">
    <source>
        <dbReference type="ARBA" id="ARBA00023163"/>
    </source>
</evidence>
<organism evidence="13 14">
    <name type="scientific">Rotaria magnacalcarata</name>
    <dbReference type="NCBI Taxonomy" id="392030"/>
    <lineage>
        <taxon>Eukaryota</taxon>
        <taxon>Metazoa</taxon>
        <taxon>Spiralia</taxon>
        <taxon>Gnathifera</taxon>
        <taxon>Rotifera</taxon>
        <taxon>Eurotatoria</taxon>
        <taxon>Bdelloidea</taxon>
        <taxon>Philodinida</taxon>
        <taxon>Philodinidae</taxon>
        <taxon>Rotaria</taxon>
    </lineage>
</organism>
<dbReference type="InterPro" id="IPR040363">
    <property type="entry name" value="HMBOX1"/>
</dbReference>
<sequence length="520" mass="58571">MMTMEASSNSRDGLSSSSSTTTTTITSLQLSVEQWELLRRLRNSHLSKAQIIRAYDELDRLDRELGNLFNSAPPVPSLPSSCTNVPSTDPVSPSTLNSQQVSPPSSTSITNNNNNNNNNNNKRPNSHTVNGAIPGRQSNGYHASQIHSSASSSSSLVGLRPTRNSNNELHSSMINQHETINQNDLEEENRELQELLAKGDVAIHNEISVFVYRYDLKQSQIARMAAVNQAYVSKFLRGDLFDLSENGRMAICRWYIRYRKIVQSMSGNQPSAELLANLTSSCEPPTKIPRLCESQINNNASPVSFDTPKRTRFTFRPEHLDILEKAFVDNPYPDPRRREDLARACNEARTRIDGSNEVLNERDRVTDAIVTHWFQNKRKMTKSQRVSMQEESMPLSISNGSNNHPSTMSMNDFESTNGDDDIHIPQYHHQQQQQQQQQQHQKSTVPVVDVDCFDTPSSLLDPQMAAYRAIMSRMVPFANNMNGHNSSKRFVKQEPILKQDDSSNDDESNSQSPLNDHLSP</sequence>
<dbReference type="InterPro" id="IPR009057">
    <property type="entry name" value="Homeodomain-like_sf"/>
</dbReference>
<feature type="compositionally biased region" description="Basic and acidic residues" evidence="9">
    <location>
        <begin position="491"/>
        <end position="501"/>
    </location>
</feature>
<dbReference type="PROSITE" id="PS51936">
    <property type="entry name" value="POU_4"/>
    <property type="match status" value="1"/>
</dbReference>
<dbReference type="SUPFAM" id="SSF47413">
    <property type="entry name" value="lambda repressor-like DNA-binding domains"/>
    <property type="match status" value="1"/>
</dbReference>
<dbReference type="PROSITE" id="PS51937">
    <property type="entry name" value="HNF_P1"/>
    <property type="match status" value="1"/>
</dbReference>
<evidence type="ECO:0008006" key="15">
    <source>
        <dbReference type="Google" id="ProtNLM"/>
    </source>
</evidence>
<evidence type="ECO:0000256" key="6">
    <source>
        <dbReference type="ARBA" id="ARBA00023242"/>
    </source>
</evidence>
<dbReference type="AlphaFoldDB" id="A0A816RNS6"/>
<protein>
    <recommendedName>
        <fullName evidence="15">Homeobox domain-containing protein</fullName>
    </recommendedName>
</protein>
<keyword evidence="2" id="KW-0805">Transcription regulation</keyword>
<dbReference type="Gene3D" id="1.10.260.40">
    <property type="entry name" value="lambda repressor-like DNA-binding domains"/>
    <property type="match status" value="1"/>
</dbReference>